<proteinExistence type="predicted"/>
<dbReference type="EMBL" id="JAFHDT010000019">
    <property type="protein sequence ID" value="KAI7795792.1"/>
    <property type="molecule type" value="Genomic_DNA"/>
</dbReference>
<comment type="caution">
    <text evidence="1">The sequence shown here is derived from an EMBL/GenBank/DDBJ whole genome shotgun (WGS) entry which is preliminary data.</text>
</comment>
<name>A0A9W7TEE0_TRIRA</name>
<evidence type="ECO:0000313" key="2">
    <source>
        <dbReference type="Proteomes" id="UP001059041"/>
    </source>
</evidence>
<protein>
    <submittedName>
        <fullName evidence="1">Uncharacterized protein</fullName>
    </submittedName>
</protein>
<keyword evidence="2" id="KW-1185">Reference proteome</keyword>
<evidence type="ECO:0000313" key="1">
    <source>
        <dbReference type="EMBL" id="KAI7795792.1"/>
    </source>
</evidence>
<sequence>MQVYVLPKQARTRSWDSVFLYPEPPDSCLIADHMQKKLLSASWDWTSECDVEDPLLHVPYHPPREA</sequence>
<dbReference type="AlphaFoldDB" id="A0A9W7TEE0"/>
<gene>
    <name evidence="1" type="ORF">IRJ41_006500</name>
</gene>
<dbReference type="Proteomes" id="UP001059041">
    <property type="component" value="Linkage Group LG19"/>
</dbReference>
<organism evidence="1 2">
    <name type="scientific">Triplophysa rosa</name>
    <name type="common">Cave loach</name>
    <dbReference type="NCBI Taxonomy" id="992332"/>
    <lineage>
        <taxon>Eukaryota</taxon>
        <taxon>Metazoa</taxon>
        <taxon>Chordata</taxon>
        <taxon>Craniata</taxon>
        <taxon>Vertebrata</taxon>
        <taxon>Euteleostomi</taxon>
        <taxon>Actinopterygii</taxon>
        <taxon>Neopterygii</taxon>
        <taxon>Teleostei</taxon>
        <taxon>Ostariophysi</taxon>
        <taxon>Cypriniformes</taxon>
        <taxon>Nemacheilidae</taxon>
        <taxon>Triplophysa</taxon>
    </lineage>
</organism>
<reference evidence="1" key="1">
    <citation type="submission" date="2021-02" db="EMBL/GenBank/DDBJ databases">
        <title>Comparative genomics reveals that relaxation of natural selection precedes convergent phenotypic evolution of cavefish.</title>
        <authorList>
            <person name="Peng Z."/>
        </authorList>
    </citation>
    <scope>NUCLEOTIDE SEQUENCE</scope>
    <source>
        <tissue evidence="1">Muscle</tissue>
    </source>
</reference>
<accession>A0A9W7TEE0</accession>